<organism evidence="2">
    <name type="scientific">Oikopleura dioica</name>
    <name type="common">Tunicate</name>
    <dbReference type="NCBI Taxonomy" id="34765"/>
    <lineage>
        <taxon>Eukaryota</taxon>
        <taxon>Metazoa</taxon>
        <taxon>Chordata</taxon>
        <taxon>Tunicata</taxon>
        <taxon>Appendicularia</taxon>
        <taxon>Copelata</taxon>
        <taxon>Oikopleuridae</taxon>
        <taxon>Oikopleura</taxon>
    </lineage>
</organism>
<sequence length="201" mass="22236">MDSWSWHPVGKSCKESTKDALKLLVSHFFSFEGCVRGVINIASIVSIAFLAVSPAPSVLTMNLIQTSIIFSLIYHSLLYIIKAWKWNEWMPIIRIINYEWLDIWANSILATGLFISGVLGLIAFSGDNYSAEGNVSSAITMCMIAPVAVLAYVANRRKARLEREGTYERNQHPESNITLSDIESAAKVANVMAKSTNSTTT</sequence>
<name>E4Z333_OIKDI</name>
<keyword evidence="1" id="KW-0472">Membrane</keyword>
<evidence type="ECO:0000256" key="1">
    <source>
        <dbReference type="SAM" id="Phobius"/>
    </source>
</evidence>
<keyword evidence="1" id="KW-1133">Transmembrane helix</keyword>
<dbReference type="Proteomes" id="UP000011014">
    <property type="component" value="Unassembled WGS sequence"/>
</dbReference>
<proteinExistence type="predicted"/>
<protein>
    <submittedName>
        <fullName evidence="2">Uncharacterized protein</fullName>
    </submittedName>
</protein>
<feature type="transmembrane region" description="Helical" evidence="1">
    <location>
        <begin position="135"/>
        <end position="154"/>
    </location>
</feature>
<feature type="transmembrane region" description="Helical" evidence="1">
    <location>
        <begin position="101"/>
        <end position="123"/>
    </location>
</feature>
<gene>
    <name evidence="2" type="ORF">GSOID_T00025778001</name>
</gene>
<dbReference type="AlphaFoldDB" id="E4Z333"/>
<feature type="transmembrane region" description="Helical" evidence="1">
    <location>
        <begin position="63"/>
        <end position="81"/>
    </location>
</feature>
<accession>E4Z333</accession>
<keyword evidence="1" id="KW-0812">Transmembrane</keyword>
<reference evidence="2" key="1">
    <citation type="journal article" date="2010" name="Science">
        <title>Plasticity of animal genome architecture unmasked by rapid evolution of a pelagic tunicate.</title>
        <authorList>
            <person name="Denoeud F."/>
            <person name="Henriet S."/>
            <person name="Mungpakdee S."/>
            <person name="Aury J.M."/>
            <person name="Da Silva C."/>
            <person name="Brinkmann H."/>
            <person name="Mikhaleva J."/>
            <person name="Olsen L.C."/>
            <person name="Jubin C."/>
            <person name="Canestro C."/>
            <person name="Bouquet J.M."/>
            <person name="Danks G."/>
            <person name="Poulain J."/>
            <person name="Campsteijn C."/>
            <person name="Adamski M."/>
            <person name="Cross I."/>
            <person name="Yadetie F."/>
            <person name="Muffato M."/>
            <person name="Louis A."/>
            <person name="Butcher S."/>
            <person name="Tsagkogeorga G."/>
            <person name="Konrad A."/>
            <person name="Singh S."/>
            <person name="Jensen M.F."/>
            <person name="Cong E.H."/>
            <person name="Eikeseth-Otteraa H."/>
            <person name="Noel B."/>
            <person name="Anthouard V."/>
            <person name="Porcel B.M."/>
            <person name="Kachouri-Lafond R."/>
            <person name="Nishino A."/>
            <person name="Ugolini M."/>
            <person name="Chourrout P."/>
            <person name="Nishida H."/>
            <person name="Aasland R."/>
            <person name="Huzurbazar S."/>
            <person name="Westhof E."/>
            <person name="Delsuc F."/>
            <person name="Lehrach H."/>
            <person name="Reinhardt R."/>
            <person name="Weissenbach J."/>
            <person name="Roy S.W."/>
            <person name="Artiguenave F."/>
            <person name="Postlethwait J.H."/>
            <person name="Manak J.R."/>
            <person name="Thompson E.M."/>
            <person name="Jaillon O."/>
            <person name="Du Pasquier L."/>
            <person name="Boudinot P."/>
            <person name="Liberles D.A."/>
            <person name="Volff J.N."/>
            <person name="Philippe H."/>
            <person name="Lenhard B."/>
            <person name="Roest Crollius H."/>
            <person name="Wincker P."/>
            <person name="Chourrout D."/>
        </authorList>
    </citation>
    <scope>NUCLEOTIDE SEQUENCE [LARGE SCALE GENOMIC DNA]</scope>
</reference>
<dbReference type="EMBL" id="FN656878">
    <property type="protein sequence ID" value="CBY42111.1"/>
    <property type="molecule type" value="Genomic_DNA"/>
</dbReference>
<evidence type="ECO:0000313" key="2">
    <source>
        <dbReference type="EMBL" id="CBY42111.1"/>
    </source>
</evidence>